<protein>
    <submittedName>
        <fullName evidence="1">Uncharacterized protein</fullName>
    </submittedName>
</protein>
<dbReference type="Proteomes" id="UP000002210">
    <property type="component" value="Chromosome"/>
</dbReference>
<dbReference type="KEGG" id="bcx:BCA_5523"/>
<accession>A0A158RMU0</accession>
<proteinExistence type="predicted"/>
<organism evidence="1 2">
    <name type="scientific">Bacillus cereus (strain 03BB102)</name>
    <dbReference type="NCBI Taxonomy" id="572264"/>
    <lineage>
        <taxon>Bacteria</taxon>
        <taxon>Bacillati</taxon>
        <taxon>Bacillota</taxon>
        <taxon>Bacilli</taxon>
        <taxon>Bacillales</taxon>
        <taxon>Bacillaceae</taxon>
        <taxon>Bacillus</taxon>
        <taxon>Bacillus cereus group</taxon>
    </lineage>
</organism>
<evidence type="ECO:0000313" key="2">
    <source>
        <dbReference type="Proteomes" id="UP000002210"/>
    </source>
</evidence>
<dbReference type="AlphaFoldDB" id="A0A158RMU0"/>
<reference evidence="1 2" key="1">
    <citation type="submission" date="2009-02" db="EMBL/GenBank/DDBJ databases">
        <title>Genome sequence of Bacillus cereus 03BB102.</title>
        <authorList>
            <person name="Dodson R.J."/>
            <person name="Jackson P."/>
            <person name="Munk A.C."/>
            <person name="Brettin T."/>
            <person name="Bruce D."/>
            <person name="Detter C."/>
            <person name="Tapia R."/>
            <person name="Han C."/>
            <person name="Sutton G."/>
            <person name="Sims D."/>
        </authorList>
    </citation>
    <scope>NUCLEOTIDE SEQUENCE [LARGE SCALE GENOMIC DNA]</scope>
    <source>
        <strain evidence="1 2">03BB102</strain>
    </source>
</reference>
<gene>
    <name evidence="1" type="ordered locus">BCA_5523</name>
</gene>
<dbReference type="EMBL" id="CP001407">
    <property type="protein sequence ID" value="ACO28406.1"/>
    <property type="molecule type" value="Genomic_DNA"/>
</dbReference>
<name>A0A158RMU0_BACC3</name>
<sequence length="39" mass="4683">MKFSLSFLFFHYETAFEKIQFNMTNIYKSLTVAQKLTLT</sequence>
<evidence type="ECO:0000313" key="1">
    <source>
        <dbReference type="EMBL" id="ACO28406.1"/>
    </source>
</evidence>